<organism evidence="2 3">
    <name type="scientific">Chitinophaga terrae</name>
    <name type="common">ex Kim and Jung 2007</name>
    <dbReference type="NCBI Taxonomy" id="408074"/>
    <lineage>
        <taxon>Bacteria</taxon>
        <taxon>Pseudomonadati</taxon>
        <taxon>Bacteroidota</taxon>
        <taxon>Chitinophagia</taxon>
        <taxon>Chitinophagales</taxon>
        <taxon>Chitinophagaceae</taxon>
        <taxon>Chitinophaga</taxon>
    </lineage>
</organism>
<dbReference type="EMBL" id="FNRL01000014">
    <property type="protein sequence ID" value="SEA74526.1"/>
    <property type="molecule type" value="Genomic_DNA"/>
</dbReference>
<keyword evidence="1" id="KW-1133">Transmembrane helix</keyword>
<dbReference type="Pfam" id="PF12730">
    <property type="entry name" value="ABC2_membrane_4"/>
    <property type="match status" value="1"/>
</dbReference>
<proteinExistence type="predicted"/>
<feature type="transmembrane region" description="Helical" evidence="1">
    <location>
        <begin position="110"/>
        <end position="135"/>
    </location>
</feature>
<accession>A0A1H4DPS8</accession>
<evidence type="ECO:0008006" key="4">
    <source>
        <dbReference type="Google" id="ProtNLM"/>
    </source>
</evidence>
<protein>
    <recommendedName>
        <fullName evidence="4">ABC transporter permease subunit</fullName>
    </recommendedName>
</protein>
<evidence type="ECO:0000313" key="2">
    <source>
        <dbReference type="EMBL" id="SEA74526.1"/>
    </source>
</evidence>
<feature type="transmembrane region" description="Helical" evidence="1">
    <location>
        <begin position="70"/>
        <end position="89"/>
    </location>
</feature>
<dbReference type="PANTHER" id="PTHR37305:SF1">
    <property type="entry name" value="MEMBRANE PROTEIN"/>
    <property type="match status" value="1"/>
</dbReference>
<sequence length="257" mass="29082">MKSIIYTEWLKVKTYRTFWLMALLMLVVIPAGNMILVNVISNNLKQVSTMLGNPFNFPDLWQTMASFDSYVSPLPGFLLIILITNEYTYRTNRQNIIDGWERKEFVISKLFWLFLLALANLLVATISALVVGLTSGDKPLNFAGYEYMIYYGLQVLVTLTIAMVIAVFAKRAGLSIIIFAAYLMMGDQLLSFLGKKYLGKVGGLLPIQSGDELLPFPLVGKLTTVEKYESIVYIIAILVYIFLGIWLVFRKVLKSDL</sequence>
<dbReference type="Proteomes" id="UP000199656">
    <property type="component" value="Unassembled WGS sequence"/>
</dbReference>
<dbReference type="PANTHER" id="PTHR37305">
    <property type="entry name" value="INTEGRAL MEMBRANE PROTEIN-RELATED"/>
    <property type="match status" value="1"/>
</dbReference>
<feature type="transmembrane region" description="Helical" evidence="1">
    <location>
        <begin position="176"/>
        <end position="194"/>
    </location>
</feature>
<feature type="transmembrane region" description="Helical" evidence="1">
    <location>
        <begin position="147"/>
        <end position="169"/>
    </location>
</feature>
<feature type="transmembrane region" description="Helical" evidence="1">
    <location>
        <begin position="231"/>
        <end position="249"/>
    </location>
</feature>
<evidence type="ECO:0000256" key="1">
    <source>
        <dbReference type="SAM" id="Phobius"/>
    </source>
</evidence>
<dbReference type="OrthoDB" id="1452202at2"/>
<keyword evidence="3" id="KW-1185">Reference proteome</keyword>
<dbReference type="STRING" id="408074.SAMN05660909_03248"/>
<keyword evidence="1" id="KW-0472">Membrane</keyword>
<feature type="transmembrane region" description="Helical" evidence="1">
    <location>
        <begin position="20"/>
        <end position="41"/>
    </location>
</feature>
<dbReference type="AlphaFoldDB" id="A0A1H4DPS8"/>
<reference evidence="3" key="1">
    <citation type="submission" date="2016-10" db="EMBL/GenBank/DDBJ databases">
        <authorList>
            <person name="Varghese N."/>
            <person name="Submissions S."/>
        </authorList>
    </citation>
    <scope>NUCLEOTIDE SEQUENCE [LARGE SCALE GENOMIC DNA]</scope>
    <source>
        <strain evidence="3">DSM 23920</strain>
    </source>
</reference>
<name>A0A1H4DPS8_9BACT</name>
<dbReference type="RefSeq" id="WP_089762989.1">
    <property type="nucleotide sequence ID" value="NZ_BKAT01000023.1"/>
</dbReference>
<keyword evidence="1" id="KW-0812">Transmembrane</keyword>
<evidence type="ECO:0000313" key="3">
    <source>
        <dbReference type="Proteomes" id="UP000199656"/>
    </source>
</evidence>
<gene>
    <name evidence="2" type="ORF">SAMN05660909_03248</name>
</gene>